<dbReference type="RefSeq" id="WP_114791320.1">
    <property type="nucleotide sequence ID" value="NZ_CP139960.1"/>
</dbReference>
<organism evidence="2 3">
    <name type="scientific">Niabella yanshanensis</name>
    <dbReference type="NCBI Taxonomy" id="577386"/>
    <lineage>
        <taxon>Bacteria</taxon>
        <taxon>Pseudomonadati</taxon>
        <taxon>Bacteroidota</taxon>
        <taxon>Chitinophagia</taxon>
        <taxon>Chitinophagales</taxon>
        <taxon>Chitinophagaceae</taxon>
        <taxon>Niabella</taxon>
    </lineage>
</organism>
<dbReference type="PROSITE" id="PS51257">
    <property type="entry name" value="PROKAR_LIPOPROTEIN"/>
    <property type="match status" value="1"/>
</dbReference>
<accession>A0ABZ0W7V9</accession>
<dbReference type="Proteomes" id="UP001325680">
    <property type="component" value="Chromosome"/>
</dbReference>
<gene>
    <name evidence="2" type="ORF">U0035_00255</name>
</gene>
<evidence type="ECO:0000313" key="2">
    <source>
        <dbReference type="EMBL" id="WQD38577.1"/>
    </source>
</evidence>
<evidence type="ECO:0000256" key="1">
    <source>
        <dbReference type="SAM" id="MobiDB-lite"/>
    </source>
</evidence>
<evidence type="ECO:0000313" key="3">
    <source>
        <dbReference type="Proteomes" id="UP001325680"/>
    </source>
</evidence>
<name>A0ABZ0W7V9_9BACT</name>
<dbReference type="EMBL" id="CP139960">
    <property type="protein sequence ID" value="WQD38577.1"/>
    <property type="molecule type" value="Genomic_DNA"/>
</dbReference>
<proteinExistence type="predicted"/>
<feature type="region of interest" description="Disordered" evidence="1">
    <location>
        <begin position="21"/>
        <end position="60"/>
    </location>
</feature>
<sequence>MKKLLVITFLAGLFSCGNEQGGGEPQFVDSNNTKIRDGRTGPIADTVWSGKENESDTLID</sequence>
<protein>
    <submittedName>
        <fullName evidence="2">Uncharacterized protein</fullName>
    </submittedName>
</protein>
<keyword evidence="3" id="KW-1185">Reference proteome</keyword>
<reference evidence="2 3" key="1">
    <citation type="submission" date="2023-12" db="EMBL/GenBank/DDBJ databases">
        <title>Genome sequencing and assembly of bacterial species from a model synthetic community.</title>
        <authorList>
            <person name="Hogle S.L."/>
        </authorList>
    </citation>
    <scope>NUCLEOTIDE SEQUENCE [LARGE SCALE GENOMIC DNA]</scope>
    <source>
        <strain evidence="2 3">HAMBI_3031</strain>
    </source>
</reference>